<dbReference type="InterPro" id="IPR041657">
    <property type="entry name" value="HTH_17"/>
</dbReference>
<dbReference type="RefSeq" id="WP_183982906.1">
    <property type="nucleotide sequence ID" value="NZ_JACIEV010000002.1"/>
</dbReference>
<keyword evidence="2" id="KW-0238">DNA-binding</keyword>
<dbReference type="Proteomes" id="UP000529795">
    <property type="component" value="Unassembled WGS sequence"/>
</dbReference>
<accession>A0A840F5R6</accession>
<dbReference type="AlphaFoldDB" id="A0A840F5R6"/>
<organism evidence="2 3">
    <name type="scientific">Sphingomonas jinjuensis</name>
    <dbReference type="NCBI Taxonomy" id="535907"/>
    <lineage>
        <taxon>Bacteria</taxon>
        <taxon>Pseudomonadati</taxon>
        <taxon>Pseudomonadota</taxon>
        <taxon>Alphaproteobacteria</taxon>
        <taxon>Sphingomonadales</taxon>
        <taxon>Sphingomonadaceae</taxon>
        <taxon>Sphingomonas</taxon>
    </lineage>
</organism>
<dbReference type="InterPro" id="IPR009061">
    <property type="entry name" value="DNA-bd_dom_put_sf"/>
</dbReference>
<keyword evidence="3" id="KW-1185">Reference proteome</keyword>
<dbReference type="SUPFAM" id="SSF46955">
    <property type="entry name" value="Putative DNA-binding domain"/>
    <property type="match status" value="1"/>
</dbReference>
<name>A0A840F5R6_9SPHN</name>
<evidence type="ECO:0000259" key="1">
    <source>
        <dbReference type="Pfam" id="PF12728"/>
    </source>
</evidence>
<evidence type="ECO:0000313" key="2">
    <source>
        <dbReference type="EMBL" id="MBB4153250.1"/>
    </source>
</evidence>
<dbReference type="GO" id="GO:0003677">
    <property type="term" value="F:DNA binding"/>
    <property type="evidence" value="ECO:0007669"/>
    <property type="project" value="UniProtKB-KW"/>
</dbReference>
<dbReference type="Pfam" id="PF12728">
    <property type="entry name" value="HTH_17"/>
    <property type="match status" value="1"/>
</dbReference>
<evidence type="ECO:0000313" key="3">
    <source>
        <dbReference type="Proteomes" id="UP000529795"/>
    </source>
</evidence>
<proteinExistence type="predicted"/>
<feature type="domain" description="Helix-turn-helix" evidence="1">
    <location>
        <begin position="4"/>
        <end position="54"/>
    </location>
</feature>
<protein>
    <submittedName>
        <fullName evidence="2">Putative DNA-binding transcriptional regulator AlpA</fullName>
    </submittedName>
</protein>
<dbReference type="InterPro" id="IPR036388">
    <property type="entry name" value="WH-like_DNA-bd_sf"/>
</dbReference>
<dbReference type="Gene3D" id="1.10.10.10">
    <property type="entry name" value="Winged helix-like DNA-binding domain superfamily/Winged helix DNA-binding domain"/>
    <property type="match status" value="1"/>
</dbReference>
<reference evidence="2 3" key="1">
    <citation type="submission" date="2020-08" db="EMBL/GenBank/DDBJ databases">
        <title>Genomic Encyclopedia of Type Strains, Phase IV (KMG-IV): sequencing the most valuable type-strain genomes for metagenomic binning, comparative biology and taxonomic classification.</title>
        <authorList>
            <person name="Goeker M."/>
        </authorList>
    </citation>
    <scope>NUCLEOTIDE SEQUENCE [LARGE SCALE GENOMIC DNA]</scope>
    <source>
        <strain evidence="2 3">YC6723</strain>
    </source>
</reference>
<gene>
    <name evidence="2" type="ORF">GGQ80_001138</name>
</gene>
<dbReference type="EMBL" id="JACIEV010000002">
    <property type="protein sequence ID" value="MBB4153250.1"/>
    <property type="molecule type" value="Genomic_DNA"/>
</dbReference>
<sequence>MQDLLTEQDAAPRCGVSPKTLANWRVLGRGPRFIKAGRRIAYDPADIEAWKADRRVSSTSQMVDA</sequence>
<comment type="caution">
    <text evidence="2">The sequence shown here is derived from an EMBL/GenBank/DDBJ whole genome shotgun (WGS) entry which is preliminary data.</text>
</comment>